<keyword evidence="8" id="KW-1185">Reference proteome</keyword>
<feature type="domain" description="Helicase ATP-binding" evidence="5">
    <location>
        <begin position="409"/>
        <end position="561"/>
    </location>
</feature>
<accession>A0A1I0U1B3</accession>
<dbReference type="PROSITE" id="PS51194">
    <property type="entry name" value="HELICASE_CTER"/>
    <property type="match status" value="1"/>
</dbReference>
<name>A0A1I0U1B3_9BACL</name>
<dbReference type="EMBL" id="FOJQ01000067">
    <property type="protein sequence ID" value="SFA57844.1"/>
    <property type="molecule type" value="Genomic_DNA"/>
</dbReference>
<dbReference type="Pfam" id="PF00271">
    <property type="entry name" value="Helicase_C"/>
    <property type="match status" value="1"/>
</dbReference>
<evidence type="ECO:0000256" key="4">
    <source>
        <dbReference type="ARBA" id="ARBA00022840"/>
    </source>
</evidence>
<dbReference type="SUPFAM" id="SSF52540">
    <property type="entry name" value="P-loop containing nucleoside triphosphate hydrolases"/>
    <property type="match status" value="1"/>
</dbReference>
<dbReference type="OrthoDB" id="9807155at2"/>
<sequence>MNEKREENFTSMSVKKPTNILEKLQARLSHRFAILEEDIFRLIKEELVSLEITPEPFRTVKDVWDDIDLYCFDENLFNRCEEKIQTFLYDLLADCVRELGVDEVRTYLITQGWSNEVEEMDMEDLIYGVNELLDWEIEEITLDLLEHFGQYELSFLYRKEYPFQQLCKQIEKPVDLHFLNNALSSWLFARKEQIKKQIQEEYGEMLLDDSLKITAFSSEKLVQAFFDVVDEEHLAQIVKYVETELTNEIKTRSQAFLAIRQTSIWKVCESIIDQHVGIWLHEVKKEAKALYDEWEELCRLLENSCSKEMIIILDKMRHYPTFIKEVDKKRRTKEEYEAILSKIAYTYVQLLNEKYQCSIEWNPQKMNRWLSTWFTSMEEFERSFLHSKEFNRHLKAISKQIFDHPLSLSASSVHKKYVVHVGPTNSGKTYDSMQRLLQAKTGMYLAPLRLLALEKFEEMCSHGIACALITGEERKNVHGSTHISATVESVNVNEEFEVVVIDECQLLADETRGAAWVKAIIGAKAKEIHLVVAPHAVGLLQTLLTYHQFDFEVIEHKRTTPLIWEEKDFSFPNDLQKGDALIVFSKKNVLHVAASLVKRGYNVSVLYGSMPPETRRKQVRQFRKGLTDILIATDAIGMGMNLPIRRVIFMESKKFDGKAVRTLKAEEVQQIAGRAGRKGIYEEGFVCAMVNRKKIKKLLEAPVAPIEYSFLPISIESLKKFPYESFDLFKRAWSFYQNELKETPYRVREISEWERKMFVLEKALKKMKLELPLWKKLSFCFVPFSIEETKITDCWLTMIREYLTEGKVALPPILTSVDAIDELENGYKQLMLFTSFAYSQSLSFNEEEVFELKEKISEKIFEVLSKHLIRYMKKCKICNQELPWDFPYPHCHHCHEYMYVEMSF</sequence>
<keyword evidence="2" id="KW-0378">Hydrolase</keyword>
<dbReference type="GO" id="GO:0005524">
    <property type="term" value="F:ATP binding"/>
    <property type="evidence" value="ECO:0007669"/>
    <property type="project" value="UniProtKB-KW"/>
</dbReference>
<dbReference type="AlphaFoldDB" id="A0A1I0U1B3"/>
<dbReference type="InterPro" id="IPR050699">
    <property type="entry name" value="RNA-DNA_Helicase"/>
</dbReference>
<organism evidence="7 8">
    <name type="scientific">Anoxybacillus pushchinoensis</name>
    <dbReference type="NCBI Taxonomy" id="150248"/>
    <lineage>
        <taxon>Bacteria</taxon>
        <taxon>Bacillati</taxon>
        <taxon>Bacillota</taxon>
        <taxon>Bacilli</taxon>
        <taxon>Bacillales</taxon>
        <taxon>Anoxybacillaceae</taxon>
        <taxon>Anoxybacillus</taxon>
    </lineage>
</organism>
<dbReference type="PANTHER" id="PTHR12131:SF1">
    <property type="entry name" value="ATP-DEPENDENT RNA HELICASE SUPV3L1, MITOCHONDRIAL-RELATED"/>
    <property type="match status" value="1"/>
</dbReference>
<dbReference type="STRING" id="150248.SAMN05216169_106710"/>
<dbReference type="InterPro" id="IPR055206">
    <property type="entry name" value="DEXQc_SUV3"/>
</dbReference>
<dbReference type="InterPro" id="IPR001650">
    <property type="entry name" value="Helicase_C-like"/>
</dbReference>
<keyword evidence="1" id="KW-0547">Nucleotide-binding</keyword>
<keyword evidence="4" id="KW-0067">ATP-binding</keyword>
<evidence type="ECO:0000259" key="6">
    <source>
        <dbReference type="PROSITE" id="PS51194"/>
    </source>
</evidence>
<evidence type="ECO:0000256" key="1">
    <source>
        <dbReference type="ARBA" id="ARBA00022741"/>
    </source>
</evidence>
<evidence type="ECO:0000256" key="3">
    <source>
        <dbReference type="ARBA" id="ARBA00022806"/>
    </source>
</evidence>
<feature type="domain" description="Helicase C-terminal" evidence="6">
    <location>
        <begin position="548"/>
        <end position="719"/>
    </location>
</feature>
<evidence type="ECO:0000313" key="7">
    <source>
        <dbReference type="EMBL" id="SFA57844.1"/>
    </source>
</evidence>
<proteinExistence type="predicted"/>
<dbReference type="PROSITE" id="PS51192">
    <property type="entry name" value="HELICASE_ATP_BIND_1"/>
    <property type="match status" value="1"/>
</dbReference>
<dbReference type="Proteomes" id="UP000198979">
    <property type="component" value="Unassembled WGS sequence"/>
</dbReference>
<dbReference type="SMART" id="SM00490">
    <property type="entry name" value="HELICc"/>
    <property type="match status" value="1"/>
</dbReference>
<dbReference type="GO" id="GO:0016787">
    <property type="term" value="F:hydrolase activity"/>
    <property type="evidence" value="ECO:0007669"/>
    <property type="project" value="UniProtKB-KW"/>
</dbReference>
<dbReference type="Gene3D" id="3.40.50.300">
    <property type="entry name" value="P-loop containing nucleotide triphosphate hydrolases"/>
    <property type="match status" value="2"/>
</dbReference>
<protein>
    <submittedName>
        <fullName evidence="7">Degradasome RNA helicase subunit C terminal</fullName>
    </submittedName>
</protein>
<dbReference type="PANTHER" id="PTHR12131">
    <property type="entry name" value="ATP-DEPENDENT RNA AND DNA HELICASE"/>
    <property type="match status" value="1"/>
</dbReference>
<dbReference type="Pfam" id="PF22527">
    <property type="entry name" value="DEXQc_Suv3"/>
    <property type="match status" value="1"/>
</dbReference>
<dbReference type="Gene3D" id="1.20.272.40">
    <property type="match status" value="1"/>
</dbReference>
<evidence type="ECO:0000256" key="2">
    <source>
        <dbReference type="ARBA" id="ARBA00022801"/>
    </source>
</evidence>
<dbReference type="SMART" id="SM00487">
    <property type="entry name" value="DEXDc"/>
    <property type="match status" value="1"/>
</dbReference>
<keyword evidence="3 7" id="KW-0347">Helicase</keyword>
<evidence type="ECO:0000259" key="5">
    <source>
        <dbReference type="PROSITE" id="PS51192"/>
    </source>
</evidence>
<reference evidence="8" key="1">
    <citation type="submission" date="2016-10" db="EMBL/GenBank/DDBJ databases">
        <authorList>
            <person name="Varghese N."/>
            <person name="Submissions S."/>
        </authorList>
    </citation>
    <scope>NUCLEOTIDE SEQUENCE [LARGE SCALE GENOMIC DNA]</scope>
    <source>
        <strain evidence="8">K1</strain>
    </source>
</reference>
<dbReference type="InterPro" id="IPR014001">
    <property type="entry name" value="Helicase_ATP-bd"/>
</dbReference>
<dbReference type="InterPro" id="IPR027417">
    <property type="entry name" value="P-loop_NTPase"/>
</dbReference>
<gene>
    <name evidence="7" type="ORF">SAMN05216169_106710</name>
</gene>
<dbReference type="GO" id="GO:0004386">
    <property type="term" value="F:helicase activity"/>
    <property type="evidence" value="ECO:0007669"/>
    <property type="project" value="UniProtKB-KW"/>
</dbReference>
<evidence type="ECO:0000313" key="8">
    <source>
        <dbReference type="Proteomes" id="UP000198979"/>
    </source>
</evidence>